<feature type="region of interest" description="Disordered" evidence="1">
    <location>
        <begin position="1"/>
        <end position="67"/>
    </location>
</feature>
<sequence>MSTDADSSELNLYDSSENDSEEDEDSVSEQLSGDDSEEESSEQLSENDSEEDSISEKNKDIPPPIPESLKVKETVKLEIKKPSVILQLTTKENIKKIEGAQKETITLQTIDRDKISLDDLLVKRDEETDEMFLMRSAYAKVASQIFKKQINNATAILIGETAANEAIYGITYPKETDRVIRYVNSKINEI</sequence>
<accession>A0A481Z6L6</accession>
<dbReference type="EMBL" id="MK500536">
    <property type="protein sequence ID" value="QBK91407.1"/>
    <property type="molecule type" value="Genomic_DNA"/>
</dbReference>
<feature type="compositionally biased region" description="Acidic residues" evidence="1">
    <location>
        <begin position="16"/>
        <end position="53"/>
    </location>
</feature>
<proteinExistence type="predicted"/>
<gene>
    <name evidence="2" type="ORF">LCPAC302_00270</name>
</gene>
<organism evidence="2">
    <name type="scientific">Pithovirus LCPAC302</name>
    <dbReference type="NCBI Taxonomy" id="2506593"/>
    <lineage>
        <taxon>Viruses</taxon>
        <taxon>Pithoviruses</taxon>
    </lineage>
</organism>
<reference evidence="2" key="1">
    <citation type="journal article" date="2019" name="MBio">
        <title>Virus Genomes from Deep Sea Sediments Expand the Ocean Megavirome and Support Independent Origins of Viral Gigantism.</title>
        <authorList>
            <person name="Backstrom D."/>
            <person name="Yutin N."/>
            <person name="Jorgensen S.L."/>
            <person name="Dharamshi J."/>
            <person name="Homa F."/>
            <person name="Zaremba-Niedwiedzka K."/>
            <person name="Spang A."/>
            <person name="Wolf Y.I."/>
            <person name="Koonin E.V."/>
            <person name="Ettema T.J."/>
        </authorList>
    </citation>
    <scope>NUCLEOTIDE SEQUENCE</scope>
</reference>
<feature type="compositionally biased region" description="Polar residues" evidence="1">
    <location>
        <begin position="1"/>
        <end position="10"/>
    </location>
</feature>
<name>A0A481Z6L6_9VIRU</name>
<evidence type="ECO:0000313" key="2">
    <source>
        <dbReference type="EMBL" id="QBK91407.1"/>
    </source>
</evidence>
<evidence type="ECO:0000256" key="1">
    <source>
        <dbReference type="SAM" id="MobiDB-lite"/>
    </source>
</evidence>
<protein>
    <submittedName>
        <fullName evidence="2">Uncharacterized protein</fullName>
    </submittedName>
</protein>